<evidence type="ECO:0000313" key="5">
    <source>
        <dbReference type="Proteomes" id="UP001156666"/>
    </source>
</evidence>
<sequence>MNAVITGGTKGIGKAIASLLAEQGANLAICSRNGEELATMKKEFEQKYPKIDFIITETDVSKKNEVEKFAAEILSKWSRIDMLVNNAGVFLPGEIHQEEEGKLESQIETNLYSAYHLTRALMPTFLNQNQGHIFNMCSVASLIAYPNGGSYSISKFALLGFSKVLREELKDKGIKVTAVMPGATWSNSWAGVELPEERLMKADDIAQAIWSAYNLSPAAVVEEIILRPQKGDL</sequence>
<keyword evidence="5" id="KW-1185">Reference proteome</keyword>
<proteinExistence type="inferred from homology"/>
<protein>
    <submittedName>
        <fullName evidence="4">Oxidoreductase</fullName>
    </submittedName>
</protein>
<dbReference type="AlphaFoldDB" id="A0AA37SWW8"/>
<dbReference type="RefSeq" id="WP_235292194.1">
    <property type="nucleotide sequence ID" value="NZ_BSOH01000027.1"/>
</dbReference>
<dbReference type="PANTHER" id="PTHR42901">
    <property type="entry name" value="ALCOHOL DEHYDROGENASE"/>
    <property type="match status" value="1"/>
</dbReference>
<dbReference type="InterPro" id="IPR020904">
    <property type="entry name" value="Sc_DH/Rdtase_CS"/>
</dbReference>
<dbReference type="CDD" id="cd05233">
    <property type="entry name" value="SDR_c"/>
    <property type="match status" value="1"/>
</dbReference>
<evidence type="ECO:0000256" key="2">
    <source>
        <dbReference type="ARBA" id="ARBA00023002"/>
    </source>
</evidence>
<reference evidence="4" key="1">
    <citation type="journal article" date="2014" name="Int. J. Syst. Evol. Microbiol.">
        <title>Complete genome sequence of Corynebacterium casei LMG S-19264T (=DSM 44701T), isolated from a smear-ripened cheese.</title>
        <authorList>
            <consortium name="US DOE Joint Genome Institute (JGI-PGF)"/>
            <person name="Walter F."/>
            <person name="Albersmeier A."/>
            <person name="Kalinowski J."/>
            <person name="Ruckert C."/>
        </authorList>
    </citation>
    <scope>NUCLEOTIDE SEQUENCE</scope>
    <source>
        <strain evidence="4">NBRC 108769</strain>
    </source>
</reference>
<dbReference type="PIRSF" id="PIRSF000126">
    <property type="entry name" value="11-beta-HSD1"/>
    <property type="match status" value="1"/>
</dbReference>
<dbReference type="PRINTS" id="PR00080">
    <property type="entry name" value="SDRFAMILY"/>
</dbReference>
<evidence type="ECO:0000313" key="4">
    <source>
        <dbReference type="EMBL" id="GLR19145.1"/>
    </source>
</evidence>
<dbReference type="GO" id="GO:0016491">
    <property type="term" value="F:oxidoreductase activity"/>
    <property type="evidence" value="ECO:0007669"/>
    <property type="project" value="UniProtKB-KW"/>
</dbReference>
<name>A0AA37SWW8_9BACT</name>
<dbReference type="InterPro" id="IPR002347">
    <property type="entry name" value="SDR_fam"/>
</dbReference>
<organism evidence="4 5">
    <name type="scientific">Portibacter lacus</name>
    <dbReference type="NCBI Taxonomy" id="1099794"/>
    <lineage>
        <taxon>Bacteria</taxon>
        <taxon>Pseudomonadati</taxon>
        <taxon>Bacteroidota</taxon>
        <taxon>Saprospiria</taxon>
        <taxon>Saprospirales</taxon>
        <taxon>Haliscomenobacteraceae</taxon>
        <taxon>Portibacter</taxon>
    </lineage>
</organism>
<gene>
    <name evidence="4" type="ORF">GCM10007940_37610</name>
</gene>
<dbReference type="EMBL" id="BSOH01000027">
    <property type="protein sequence ID" value="GLR19145.1"/>
    <property type="molecule type" value="Genomic_DNA"/>
</dbReference>
<accession>A0AA37SWW8</accession>
<dbReference type="Gene3D" id="3.40.50.720">
    <property type="entry name" value="NAD(P)-binding Rossmann-like Domain"/>
    <property type="match status" value="1"/>
</dbReference>
<dbReference type="PANTHER" id="PTHR42901:SF1">
    <property type="entry name" value="ALCOHOL DEHYDROGENASE"/>
    <property type="match status" value="1"/>
</dbReference>
<comment type="caution">
    <text evidence="4">The sequence shown here is derived from an EMBL/GenBank/DDBJ whole genome shotgun (WGS) entry which is preliminary data.</text>
</comment>
<evidence type="ECO:0000256" key="1">
    <source>
        <dbReference type="ARBA" id="ARBA00006484"/>
    </source>
</evidence>
<keyword evidence="2" id="KW-0560">Oxidoreductase</keyword>
<evidence type="ECO:0000256" key="3">
    <source>
        <dbReference type="RuleBase" id="RU000363"/>
    </source>
</evidence>
<dbReference type="Pfam" id="PF00106">
    <property type="entry name" value="adh_short"/>
    <property type="match status" value="1"/>
</dbReference>
<dbReference type="PRINTS" id="PR00081">
    <property type="entry name" value="GDHRDH"/>
</dbReference>
<dbReference type="Proteomes" id="UP001156666">
    <property type="component" value="Unassembled WGS sequence"/>
</dbReference>
<dbReference type="PROSITE" id="PS00061">
    <property type="entry name" value="ADH_SHORT"/>
    <property type="match status" value="1"/>
</dbReference>
<comment type="similarity">
    <text evidence="1 3">Belongs to the short-chain dehydrogenases/reductases (SDR) family.</text>
</comment>
<reference evidence="4" key="2">
    <citation type="submission" date="2023-01" db="EMBL/GenBank/DDBJ databases">
        <title>Draft genome sequence of Portibacter lacus strain NBRC 108769.</title>
        <authorList>
            <person name="Sun Q."/>
            <person name="Mori K."/>
        </authorList>
    </citation>
    <scope>NUCLEOTIDE SEQUENCE</scope>
    <source>
        <strain evidence="4">NBRC 108769</strain>
    </source>
</reference>
<dbReference type="InterPro" id="IPR036291">
    <property type="entry name" value="NAD(P)-bd_dom_sf"/>
</dbReference>
<dbReference type="SUPFAM" id="SSF51735">
    <property type="entry name" value="NAD(P)-binding Rossmann-fold domains"/>
    <property type="match status" value="1"/>
</dbReference>